<evidence type="ECO:0000313" key="2">
    <source>
        <dbReference type="EMBL" id="CCI46974.1"/>
    </source>
</evidence>
<sequence>MIYVYSFRQSGACSCYVVLADQELHTINATTEESFCSIFVSMAQVTATEEHLNTTVRQRIQNVTKETAKLYTKSISLQNEMQSLKERNLFLEAQLNQKDLTIQSLIHITPHSNQKEEECANSINTSEDERVEEYEKQVKDLFTEIEQLKQENQALYECLQEQKQAKTKALKAYKMAKVAVKRFQDSGYPALLADLQSKYQALENRAEKLDEMLENEKSKAQCLRSELEAVQREKKAFCDKVDEKEATIETLQSNIEKLLTQLYDQQYCLDNMQIEYKLAGMEIARDESRKHEASAGEFDLLVKALAQERGRVEKLSEELQVWKSKCRATQSGQNHQLMFDSEEALLSSVLSKVGQMDVKVSDLAQLIPLEYHRSNEERSLHANSHLMEPTSSLNQLIDRCLIQLDVVDRFIQVGLADSIGLRCA</sequence>
<name>A0A024GKE7_9STRA</name>
<organism evidence="2 3">
    <name type="scientific">Albugo candida</name>
    <dbReference type="NCBI Taxonomy" id="65357"/>
    <lineage>
        <taxon>Eukaryota</taxon>
        <taxon>Sar</taxon>
        <taxon>Stramenopiles</taxon>
        <taxon>Oomycota</taxon>
        <taxon>Peronosporomycetes</taxon>
        <taxon>Albuginales</taxon>
        <taxon>Albuginaceae</taxon>
        <taxon>Albugo</taxon>
    </lineage>
</organism>
<dbReference type="AlphaFoldDB" id="A0A024GKE7"/>
<dbReference type="EMBL" id="CAIX01000146">
    <property type="protein sequence ID" value="CCI46974.1"/>
    <property type="molecule type" value="Genomic_DNA"/>
</dbReference>
<gene>
    <name evidence="2" type="ORF">BN9_079290</name>
</gene>
<proteinExistence type="predicted"/>
<accession>A0A024GKE7</accession>
<keyword evidence="3" id="KW-1185">Reference proteome</keyword>
<comment type="caution">
    <text evidence="2">The sequence shown here is derived from an EMBL/GenBank/DDBJ whole genome shotgun (WGS) entry which is preliminary data.</text>
</comment>
<reference evidence="2 3" key="1">
    <citation type="submission" date="2012-05" db="EMBL/GenBank/DDBJ databases">
        <title>Recombination and specialization in a pathogen metapopulation.</title>
        <authorList>
            <person name="Gardiner A."/>
            <person name="Kemen E."/>
            <person name="Schultz-Larsen T."/>
            <person name="MacLean D."/>
            <person name="Van Oosterhout C."/>
            <person name="Jones J.D.G."/>
        </authorList>
    </citation>
    <scope>NUCLEOTIDE SEQUENCE [LARGE SCALE GENOMIC DNA]</scope>
    <source>
        <strain evidence="2 3">Ac Nc2</strain>
    </source>
</reference>
<dbReference type="OrthoDB" id="126480at2759"/>
<evidence type="ECO:0000256" key="1">
    <source>
        <dbReference type="SAM" id="Coils"/>
    </source>
</evidence>
<dbReference type="InParanoid" id="A0A024GKE7"/>
<evidence type="ECO:0000313" key="3">
    <source>
        <dbReference type="Proteomes" id="UP000053237"/>
    </source>
</evidence>
<dbReference type="Proteomes" id="UP000053237">
    <property type="component" value="Unassembled WGS sequence"/>
</dbReference>
<protein>
    <submittedName>
        <fullName evidence="2">Uncharacterized protein</fullName>
    </submittedName>
</protein>
<dbReference type="STRING" id="65357.A0A024GKE7"/>
<feature type="coiled-coil region" evidence="1">
    <location>
        <begin position="74"/>
        <end position="261"/>
    </location>
</feature>
<keyword evidence="1" id="KW-0175">Coiled coil</keyword>